<dbReference type="RefSeq" id="WP_066253591.1">
    <property type="nucleotide sequence ID" value="NZ_VSKL01000001.1"/>
</dbReference>
<keyword evidence="2" id="KW-1185">Reference proteome</keyword>
<gene>
    <name evidence="1" type="ORF">ES675_02670</name>
</gene>
<evidence type="ECO:0000313" key="1">
    <source>
        <dbReference type="EMBL" id="TYB75055.1"/>
    </source>
</evidence>
<dbReference type="OrthoDB" id="1339414at2"/>
<accession>A0A5D0R244</accession>
<sequence length="141" mass="16942">MDFEIKRIITVEFPNNFLKVNLNDLESFISENLSEKDYGKSVVKYFWGFELFKFDGGFAQFFKNDIESWKHSVKWFVTNSNFDWNIIKDLTEFQTLDLIKKEILLSVDRINSMKRKPKDFDCEKFSQDLESILNNFIENKH</sequence>
<name>A0A5D0R244_9FLAO</name>
<dbReference type="EMBL" id="VSKL01000001">
    <property type="protein sequence ID" value="TYB75055.1"/>
    <property type="molecule type" value="Genomic_DNA"/>
</dbReference>
<dbReference type="AlphaFoldDB" id="A0A5D0R244"/>
<dbReference type="Proteomes" id="UP000324358">
    <property type="component" value="Unassembled WGS sequence"/>
</dbReference>
<comment type="caution">
    <text evidence="1">The sequence shown here is derived from an EMBL/GenBank/DDBJ whole genome shotgun (WGS) entry which is preliminary data.</text>
</comment>
<evidence type="ECO:0000313" key="2">
    <source>
        <dbReference type="Proteomes" id="UP000324358"/>
    </source>
</evidence>
<organism evidence="1 2">
    <name type="scientific">Bizionia algoritergicola</name>
    <dbReference type="NCBI Taxonomy" id="291187"/>
    <lineage>
        <taxon>Bacteria</taxon>
        <taxon>Pseudomonadati</taxon>
        <taxon>Bacteroidota</taxon>
        <taxon>Flavobacteriia</taxon>
        <taxon>Flavobacteriales</taxon>
        <taxon>Flavobacteriaceae</taxon>
        <taxon>Bizionia</taxon>
    </lineage>
</organism>
<reference evidence="1 2" key="1">
    <citation type="submission" date="2019-08" db="EMBL/GenBank/DDBJ databases">
        <title>Genomes of Antarctic Bizionia species.</title>
        <authorList>
            <person name="Bowman J.P."/>
        </authorList>
    </citation>
    <scope>NUCLEOTIDE SEQUENCE [LARGE SCALE GENOMIC DNA]</scope>
    <source>
        <strain evidence="1 2">APA-1</strain>
    </source>
</reference>
<protein>
    <submittedName>
        <fullName evidence="1">Uncharacterized protein</fullName>
    </submittedName>
</protein>
<proteinExistence type="predicted"/>